<dbReference type="RefSeq" id="WP_077689314.1">
    <property type="nucleotide sequence ID" value="NZ_JACCHL010000001.1"/>
</dbReference>
<name>A0A1V3BX18_9ACTN</name>
<reference evidence="2" key="1">
    <citation type="submission" date="2016-08" db="EMBL/GenBank/DDBJ databases">
        <authorList>
            <person name="Seilhamer J.J."/>
        </authorList>
    </citation>
    <scope>NUCLEOTIDE SEQUENCE [LARGE SCALE GENOMIC DNA]</scope>
    <source>
        <strain evidence="2">UTMC102</strain>
    </source>
</reference>
<accession>A0A1V3BX18</accession>
<comment type="caution">
    <text evidence="2">The sequence shown here is derived from an EMBL/GenBank/DDBJ whole genome shotgun (WGS) entry which is preliminary data.</text>
</comment>
<reference evidence="1 4" key="3">
    <citation type="submission" date="2020-07" db="EMBL/GenBank/DDBJ databases">
        <title>Sequencing the genomes of 1000 actinobacteria strains.</title>
        <authorList>
            <person name="Klenk H.-P."/>
        </authorList>
    </citation>
    <scope>NUCLEOTIDE SEQUENCE [LARGE SCALE GENOMIC DNA]</scope>
    <source>
        <strain evidence="1 4">DSM 45278</strain>
    </source>
</reference>
<dbReference type="Pfam" id="PF11248">
    <property type="entry name" value="DUF3046"/>
    <property type="match status" value="1"/>
</dbReference>
<keyword evidence="3" id="KW-1185">Reference proteome</keyword>
<dbReference type="Proteomes" id="UP000189004">
    <property type="component" value="Unassembled WGS sequence"/>
</dbReference>
<proteinExistence type="predicted"/>
<evidence type="ECO:0000313" key="1">
    <source>
        <dbReference type="EMBL" id="NYH54129.1"/>
    </source>
</evidence>
<organism evidence="2 3">
    <name type="scientific">Nocardiopsis sinuspersici</name>
    <dbReference type="NCBI Taxonomy" id="501010"/>
    <lineage>
        <taxon>Bacteria</taxon>
        <taxon>Bacillati</taxon>
        <taxon>Actinomycetota</taxon>
        <taxon>Actinomycetes</taxon>
        <taxon>Streptosporangiales</taxon>
        <taxon>Nocardiopsidaceae</taxon>
        <taxon>Nocardiopsis</taxon>
    </lineage>
</organism>
<evidence type="ECO:0000313" key="4">
    <source>
        <dbReference type="Proteomes" id="UP000584931"/>
    </source>
</evidence>
<dbReference type="EMBL" id="JACCHL010000001">
    <property type="protein sequence ID" value="NYH54129.1"/>
    <property type="molecule type" value="Genomic_DNA"/>
</dbReference>
<accession>A0A7Y9XE26</accession>
<dbReference type="Proteomes" id="UP000584931">
    <property type="component" value="Unassembled WGS sequence"/>
</dbReference>
<evidence type="ECO:0008006" key="5">
    <source>
        <dbReference type="Google" id="ProtNLM"/>
    </source>
</evidence>
<protein>
    <recommendedName>
        <fullName evidence="5">DUF3046 domain-containing protein</fullName>
    </recommendedName>
</protein>
<sequence>MRLTLFWNNMYEQFGESYTQSLAKDYVLEGLGSRTIQQALADGVGPKEVWRAVCEAFDIPESMR</sequence>
<dbReference type="EMBL" id="MCOK01000001">
    <property type="protein sequence ID" value="OOC52963.1"/>
    <property type="molecule type" value="Genomic_DNA"/>
</dbReference>
<dbReference type="AlphaFoldDB" id="A0A1V3BX18"/>
<reference evidence="3" key="2">
    <citation type="submission" date="2016-08" db="EMBL/GenBank/DDBJ databases">
        <authorList>
            <person name="Tokovenko B."/>
            <person name="Kalinowski J."/>
        </authorList>
    </citation>
    <scope>NUCLEOTIDE SEQUENCE [LARGE SCALE GENOMIC DNA]</scope>
    <source>
        <strain evidence="3">UTMC102</strain>
    </source>
</reference>
<dbReference type="STRING" id="501010.NOSIN_03280"/>
<dbReference type="InterPro" id="IPR021408">
    <property type="entry name" value="DUF3046"/>
</dbReference>
<evidence type="ECO:0000313" key="3">
    <source>
        <dbReference type="Proteomes" id="UP000189004"/>
    </source>
</evidence>
<dbReference type="OrthoDB" id="3215033at2"/>
<evidence type="ECO:0000313" key="2">
    <source>
        <dbReference type="EMBL" id="OOC52963.1"/>
    </source>
</evidence>
<gene>
    <name evidence="1" type="ORF">HNR06_003718</name>
    <name evidence="2" type="ORF">NOSIN_03280</name>
</gene>